<evidence type="ECO:0000259" key="10">
    <source>
        <dbReference type="SMART" id="SM00387"/>
    </source>
</evidence>
<feature type="transmembrane region" description="Helical" evidence="9">
    <location>
        <begin position="21"/>
        <end position="42"/>
    </location>
</feature>
<name>A0A7W7SYN4_9PSEU</name>
<dbReference type="CDD" id="cd16917">
    <property type="entry name" value="HATPase_UhpB-NarQ-NarX-like"/>
    <property type="match status" value="1"/>
</dbReference>
<feature type="transmembrane region" description="Helical" evidence="9">
    <location>
        <begin position="146"/>
        <end position="164"/>
    </location>
</feature>
<keyword evidence="3" id="KW-0597">Phosphoprotein</keyword>
<evidence type="ECO:0000313" key="12">
    <source>
        <dbReference type="Proteomes" id="UP000542674"/>
    </source>
</evidence>
<keyword evidence="9" id="KW-0812">Transmembrane</keyword>
<dbReference type="Gene3D" id="1.20.5.1930">
    <property type="match status" value="1"/>
</dbReference>
<dbReference type="PANTHER" id="PTHR24421:SF10">
    <property type="entry name" value="NITRATE_NITRITE SENSOR PROTEIN NARQ"/>
    <property type="match status" value="1"/>
</dbReference>
<evidence type="ECO:0000256" key="8">
    <source>
        <dbReference type="ARBA" id="ARBA00023012"/>
    </source>
</evidence>
<dbReference type="Proteomes" id="UP000542674">
    <property type="component" value="Unassembled WGS sequence"/>
</dbReference>
<feature type="transmembrane region" description="Helical" evidence="9">
    <location>
        <begin position="77"/>
        <end position="92"/>
    </location>
</feature>
<feature type="domain" description="Histidine kinase/HSP90-like ATPase" evidence="10">
    <location>
        <begin position="282"/>
        <end position="371"/>
    </location>
</feature>
<evidence type="ECO:0000313" key="11">
    <source>
        <dbReference type="EMBL" id="MBB4963280.1"/>
    </source>
</evidence>
<dbReference type="InterPro" id="IPR050482">
    <property type="entry name" value="Sensor_HK_TwoCompSys"/>
</dbReference>
<dbReference type="InterPro" id="IPR036890">
    <property type="entry name" value="HATPase_C_sf"/>
</dbReference>
<sequence length="372" mass="40137">MFRTFAQVVYVSDRTRVFARARLRLVFLVAALVYGLVLAIGTSADYVEYESPDGWWPLLFAIVFGSYAILPFSTITAWRLATVSLLVFRVLLRTEPDVVGSWQWWFYLPVLLVVAATHTTRVVLLVGLLTSGTIVLAGQFSVSSSVVPTISLLMVLYLLAFALGSRGRAERRFHAERDEKAALVERARIAREMHDVVAHHMSLVVVRCETAPYRITGLPEPAVREFAELGESARSAITDMQRLLGVLRAAGHLADTAPQPGLAQIREIVPDADVPDADVPEAVALTAYRVVQEATTNARRHAPGSTVTVRVSLVGDALEVVVRNTAGGPSTGGGSGHGLIGMRERVGVHGGTVTAEPLPDGGFEVLARVPVG</sequence>
<comment type="caution">
    <text evidence="11">The sequence shown here is derived from an EMBL/GenBank/DDBJ whole genome shotgun (WGS) entry which is preliminary data.</text>
</comment>
<evidence type="ECO:0000256" key="3">
    <source>
        <dbReference type="ARBA" id="ARBA00022553"/>
    </source>
</evidence>
<dbReference type="RefSeq" id="WP_184666079.1">
    <property type="nucleotide sequence ID" value="NZ_BAABAI010000004.1"/>
</dbReference>
<accession>A0A7W7SYN4</accession>
<evidence type="ECO:0000256" key="1">
    <source>
        <dbReference type="ARBA" id="ARBA00000085"/>
    </source>
</evidence>
<comment type="catalytic activity">
    <reaction evidence="1">
        <text>ATP + protein L-histidine = ADP + protein N-phospho-L-histidine.</text>
        <dbReference type="EC" id="2.7.13.3"/>
    </reaction>
</comment>
<dbReference type="GO" id="GO:0005524">
    <property type="term" value="F:ATP binding"/>
    <property type="evidence" value="ECO:0007669"/>
    <property type="project" value="UniProtKB-KW"/>
</dbReference>
<dbReference type="Gene3D" id="3.30.565.10">
    <property type="entry name" value="Histidine kinase-like ATPase, C-terminal domain"/>
    <property type="match status" value="1"/>
</dbReference>
<keyword evidence="9" id="KW-1133">Transmembrane helix</keyword>
<dbReference type="EMBL" id="JACHJS010000001">
    <property type="protein sequence ID" value="MBB4963280.1"/>
    <property type="molecule type" value="Genomic_DNA"/>
</dbReference>
<evidence type="ECO:0000256" key="5">
    <source>
        <dbReference type="ARBA" id="ARBA00022741"/>
    </source>
</evidence>
<evidence type="ECO:0000256" key="2">
    <source>
        <dbReference type="ARBA" id="ARBA00012438"/>
    </source>
</evidence>
<dbReference type="EC" id="2.7.13.3" evidence="2"/>
<dbReference type="Pfam" id="PF02518">
    <property type="entry name" value="HATPase_c"/>
    <property type="match status" value="1"/>
</dbReference>
<organism evidence="11 12">
    <name type="scientific">Saccharothrix violaceirubra</name>
    <dbReference type="NCBI Taxonomy" id="413306"/>
    <lineage>
        <taxon>Bacteria</taxon>
        <taxon>Bacillati</taxon>
        <taxon>Actinomycetota</taxon>
        <taxon>Actinomycetes</taxon>
        <taxon>Pseudonocardiales</taxon>
        <taxon>Pseudonocardiaceae</taxon>
        <taxon>Saccharothrix</taxon>
    </lineage>
</organism>
<evidence type="ECO:0000256" key="6">
    <source>
        <dbReference type="ARBA" id="ARBA00022777"/>
    </source>
</evidence>
<keyword evidence="4" id="KW-0808">Transferase</keyword>
<keyword evidence="5" id="KW-0547">Nucleotide-binding</keyword>
<dbReference type="InterPro" id="IPR011712">
    <property type="entry name" value="Sig_transdc_His_kin_sub3_dim/P"/>
</dbReference>
<protein>
    <recommendedName>
        <fullName evidence="2">histidine kinase</fullName>
        <ecNumber evidence="2">2.7.13.3</ecNumber>
    </recommendedName>
</protein>
<dbReference type="AlphaFoldDB" id="A0A7W7SYN4"/>
<keyword evidence="8" id="KW-0902">Two-component regulatory system</keyword>
<evidence type="ECO:0000256" key="4">
    <source>
        <dbReference type="ARBA" id="ARBA00022679"/>
    </source>
</evidence>
<feature type="transmembrane region" description="Helical" evidence="9">
    <location>
        <begin position="98"/>
        <end position="115"/>
    </location>
</feature>
<dbReference type="GO" id="GO:0016020">
    <property type="term" value="C:membrane"/>
    <property type="evidence" value="ECO:0007669"/>
    <property type="project" value="InterPro"/>
</dbReference>
<keyword evidence="7" id="KW-0067">ATP-binding</keyword>
<proteinExistence type="predicted"/>
<dbReference type="SUPFAM" id="SSF55874">
    <property type="entry name" value="ATPase domain of HSP90 chaperone/DNA topoisomerase II/histidine kinase"/>
    <property type="match status" value="1"/>
</dbReference>
<dbReference type="InterPro" id="IPR003594">
    <property type="entry name" value="HATPase_dom"/>
</dbReference>
<evidence type="ECO:0000256" key="9">
    <source>
        <dbReference type="SAM" id="Phobius"/>
    </source>
</evidence>
<dbReference type="PANTHER" id="PTHR24421">
    <property type="entry name" value="NITRATE/NITRITE SENSOR PROTEIN NARX-RELATED"/>
    <property type="match status" value="1"/>
</dbReference>
<gene>
    <name evidence="11" type="ORF">F4559_000639</name>
</gene>
<dbReference type="SMART" id="SM00387">
    <property type="entry name" value="HATPase_c"/>
    <property type="match status" value="1"/>
</dbReference>
<dbReference type="GO" id="GO:0046983">
    <property type="term" value="F:protein dimerization activity"/>
    <property type="evidence" value="ECO:0007669"/>
    <property type="project" value="InterPro"/>
</dbReference>
<keyword evidence="6 11" id="KW-0418">Kinase</keyword>
<keyword evidence="9" id="KW-0472">Membrane</keyword>
<keyword evidence="12" id="KW-1185">Reference proteome</keyword>
<dbReference type="GO" id="GO:0000155">
    <property type="term" value="F:phosphorelay sensor kinase activity"/>
    <property type="evidence" value="ECO:0007669"/>
    <property type="project" value="InterPro"/>
</dbReference>
<evidence type="ECO:0000256" key="7">
    <source>
        <dbReference type="ARBA" id="ARBA00022840"/>
    </source>
</evidence>
<dbReference type="Pfam" id="PF07730">
    <property type="entry name" value="HisKA_3"/>
    <property type="match status" value="1"/>
</dbReference>
<reference evidence="11 12" key="1">
    <citation type="submission" date="2020-08" db="EMBL/GenBank/DDBJ databases">
        <title>Sequencing the genomes of 1000 actinobacteria strains.</title>
        <authorList>
            <person name="Klenk H.-P."/>
        </authorList>
    </citation>
    <scope>NUCLEOTIDE SEQUENCE [LARGE SCALE GENOMIC DNA]</scope>
    <source>
        <strain evidence="11 12">DSM 45084</strain>
    </source>
</reference>